<gene>
    <name evidence="2" type="ORF">BDV26DRAFT_259114</name>
</gene>
<reference evidence="2 3" key="1">
    <citation type="submission" date="2019-04" db="EMBL/GenBank/DDBJ databases">
        <title>Friends and foes A comparative genomics studyof 23 Aspergillus species from section Flavi.</title>
        <authorList>
            <consortium name="DOE Joint Genome Institute"/>
            <person name="Kjaerbolling I."/>
            <person name="Vesth T."/>
            <person name="Frisvad J.C."/>
            <person name="Nybo J.L."/>
            <person name="Theobald S."/>
            <person name="Kildgaard S."/>
            <person name="Isbrandt T."/>
            <person name="Kuo A."/>
            <person name="Sato A."/>
            <person name="Lyhne E.K."/>
            <person name="Kogle M.E."/>
            <person name="Wiebenga A."/>
            <person name="Kun R.S."/>
            <person name="Lubbers R.J."/>
            <person name="Makela M.R."/>
            <person name="Barry K."/>
            <person name="Chovatia M."/>
            <person name="Clum A."/>
            <person name="Daum C."/>
            <person name="Haridas S."/>
            <person name="He G."/>
            <person name="LaButti K."/>
            <person name="Lipzen A."/>
            <person name="Mondo S."/>
            <person name="Riley R."/>
            <person name="Salamov A."/>
            <person name="Simmons B.A."/>
            <person name="Magnuson J.K."/>
            <person name="Henrissat B."/>
            <person name="Mortensen U.H."/>
            <person name="Larsen T.O."/>
            <person name="Devries R.P."/>
            <person name="Grigoriev I.V."/>
            <person name="Machida M."/>
            <person name="Baker S.E."/>
            <person name="Andersen M.R."/>
        </authorList>
    </citation>
    <scope>NUCLEOTIDE SEQUENCE [LARGE SCALE GENOMIC DNA]</scope>
    <source>
        <strain evidence="2 3">IBT 29228</strain>
    </source>
</reference>
<evidence type="ECO:0000313" key="2">
    <source>
        <dbReference type="EMBL" id="KAE8379589.1"/>
    </source>
</evidence>
<sequence length="59" mass="6604">MWTTSTHRYHRRKEASKTPRTGDPLLVDLTIAVVSSVLHDAVDSRLLEGFITPPGTCRL</sequence>
<keyword evidence="3" id="KW-1185">Reference proteome</keyword>
<dbReference type="EMBL" id="ML736192">
    <property type="protein sequence ID" value="KAE8379589.1"/>
    <property type="molecule type" value="Genomic_DNA"/>
</dbReference>
<evidence type="ECO:0000313" key="3">
    <source>
        <dbReference type="Proteomes" id="UP000326198"/>
    </source>
</evidence>
<feature type="region of interest" description="Disordered" evidence="1">
    <location>
        <begin position="1"/>
        <end position="22"/>
    </location>
</feature>
<accession>A0A5N7BD04</accession>
<protein>
    <submittedName>
        <fullName evidence="2">Uncharacterized protein</fullName>
    </submittedName>
</protein>
<name>A0A5N7BD04_9EURO</name>
<dbReference type="AlphaFoldDB" id="A0A5N7BD04"/>
<dbReference type="Proteomes" id="UP000326198">
    <property type="component" value="Unassembled WGS sequence"/>
</dbReference>
<organism evidence="2 3">
    <name type="scientific">Aspergillus bertholletiae</name>
    <dbReference type="NCBI Taxonomy" id="1226010"/>
    <lineage>
        <taxon>Eukaryota</taxon>
        <taxon>Fungi</taxon>
        <taxon>Dikarya</taxon>
        <taxon>Ascomycota</taxon>
        <taxon>Pezizomycotina</taxon>
        <taxon>Eurotiomycetes</taxon>
        <taxon>Eurotiomycetidae</taxon>
        <taxon>Eurotiales</taxon>
        <taxon>Aspergillaceae</taxon>
        <taxon>Aspergillus</taxon>
        <taxon>Aspergillus subgen. Circumdati</taxon>
    </lineage>
</organism>
<evidence type="ECO:0000256" key="1">
    <source>
        <dbReference type="SAM" id="MobiDB-lite"/>
    </source>
</evidence>
<proteinExistence type="predicted"/>